<dbReference type="RefSeq" id="WP_142949283.1">
    <property type="nucleotide sequence ID" value="NZ_ARXR01000036.1"/>
</dbReference>
<evidence type="ECO:0000256" key="9">
    <source>
        <dbReference type="HAMAP-Rule" id="MF_00135"/>
    </source>
</evidence>
<comment type="pathway">
    <text evidence="2 9">Amino-acid biosynthesis; L-tryptophan biosynthesis; L-tryptophan from chorismate: step 3/5.</text>
</comment>
<keyword evidence="6 9" id="KW-0822">Tryptophan biosynthesis</keyword>
<evidence type="ECO:0000256" key="1">
    <source>
        <dbReference type="ARBA" id="ARBA00001164"/>
    </source>
</evidence>
<dbReference type="NCBIfam" id="NF002298">
    <property type="entry name" value="PRK01222.1-4"/>
    <property type="match status" value="1"/>
</dbReference>
<dbReference type="Gene3D" id="3.20.20.70">
    <property type="entry name" value="Aldolase class I"/>
    <property type="match status" value="1"/>
</dbReference>
<protein>
    <recommendedName>
        <fullName evidence="4 9">N-(5'-phosphoribosyl)anthranilate isomerase</fullName>
        <shortName evidence="9">PRAI</shortName>
        <ecNumber evidence="3 9">5.3.1.24</ecNumber>
    </recommendedName>
</protein>
<keyword evidence="5 9" id="KW-0028">Amino-acid biosynthesis</keyword>
<evidence type="ECO:0000256" key="7">
    <source>
        <dbReference type="ARBA" id="ARBA00023141"/>
    </source>
</evidence>
<keyword evidence="12" id="KW-1185">Reference proteome</keyword>
<comment type="catalytic activity">
    <reaction evidence="1 9">
        <text>N-(5-phospho-beta-D-ribosyl)anthranilate = 1-(2-carboxyphenylamino)-1-deoxy-D-ribulose 5-phosphate</text>
        <dbReference type="Rhea" id="RHEA:21540"/>
        <dbReference type="ChEBI" id="CHEBI:18277"/>
        <dbReference type="ChEBI" id="CHEBI:58613"/>
        <dbReference type="EC" id="5.3.1.24"/>
    </reaction>
</comment>
<dbReference type="SUPFAM" id="SSF51366">
    <property type="entry name" value="Ribulose-phoshate binding barrel"/>
    <property type="match status" value="1"/>
</dbReference>
<dbReference type="PANTHER" id="PTHR42894:SF1">
    <property type="entry name" value="N-(5'-PHOSPHORIBOSYL)ANTHRANILATE ISOMERASE"/>
    <property type="match status" value="1"/>
</dbReference>
<evidence type="ECO:0000259" key="10">
    <source>
        <dbReference type="Pfam" id="PF00697"/>
    </source>
</evidence>
<evidence type="ECO:0000256" key="4">
    <source>
        <dbReference type="ARBA" id="ARBA00022272"/>
    </source>
</evidence>
<dbReference type="Proteomes" id="UP000644441">
    <property type="component" value="Unassembled WGS sequence"/>
</dbReference>
<gene>
    <name evidence="9" type="primary">trpF</name>
    <name evidence="11" type="ORF">ISO4_02884</name>
</gene>
<accession>A0ABS0AJH1</accession>
<dbReference type="CDD" id="cd00405">
    <property type="entry name" value="PRAI"/>
    <property type="match status" value="1"/>
</dbReference>
<evidence type="ECO:0000256" key="2">
    <source>
        <dbReference type="ARBA" id="ARBA00004664"/>
    </source>
</evidence>
<organism evidence="11 12">
    <name type="scientific">Alloalcanivorax venustensis ISO4</name>
    <dbReference type="NCBI Taxonomy" id="1177184"/>
    <lineage>
        <taxon>Bacteria</taxon>
        <taxon>Pseudomonadati</taxon>
        <taxon>Pseudomonadota</taxon>
        <taxon>Gammaproteobacteria</taxon>
        <taxon>Oceanospirillales</taxon>
        <taxon>Alcanivoracaceae</taxon>
        <taxon>Alloalcanivorax</taxon>
    </lineage>
</organism>
<evidence type="ECO:0000256" key="8">
    <source>
        <dbReference type="ARBA" id="ARBA00023235"/>
    </source>
</evidence>
<dbReference type="InterPro" id="IPR013785">
    <property type="entry name" value="Aldolase_TIM"/>
</dbReference>
<keyword evidence="8 9" id="KW-0413">Isomerase</keyword>
<evidence type="ECO:0000313" key="11">
    <source>
        <dbReference type="EMBL" id="MBF5054282.1"/>
    </source>
</evidence>
<sequence>MNIPRVKICGITRPDDGRHAARAGADAIGLVFYPPSPRYVSPRQAADIVAALPPFVTTVGLFVDAPPEQIAALLEQVPLDMLQFHGDESPEYCAAFQRPWIKALRMRDGVDPRAEAERYGAAGARGLLVDSYVPGVPGGTGERFDWDRLPADPSLPLVLAGGLDPANVAEAVRRVRPWAVDVSGGVEVLGVDGRRQGGIKDPGAVSAFIRAARG</sequence>
<dbReference type="InterPro" id="IPR001240">
    <property type="entry name" value="PRAI_dom"/>
</dbReference>
<evidence type="ECO:0000256" key="6">
    <source>
        <dbReference type="ARBA" id="ARBA00022822"/>
    </source>
</evidence>
<dbReference type="HAMAP" id="MF_00135">
    <property type="entry name" value="PRAI"/>
    <property type="match status" value="1"/>
</dbReference>
<comment type="caution">
    <text evidence="11">The sequence shown here is derived from an EMBL/GenBank/DDBJ whole genome shotgun (WGS) entry which is preliminary data.</text>
</comment>
<keyword evidence="7 9" id="KW-0057">Aromatic amino acid biosynthesis</keyword>
<dbReference type="InterPro" id="IPR011060">
    <property type="entry name" value="RibuloseP-bd_barrel"/>
</dbReference>
<comment type="similarity">
    <text evidence="9">Belongs to the TrpF family.</text>
</comment>
<dbReference type="EC" id="5.3.1.24" evidence="3 9"/>
<dbReference type="NCBIfam" id="NF002299">
    <property type="entry name" value="PRK01222.1-6"/>
    <property type="match status" value="1"/>
</dbReference>
<proteinExistence type="inferred from homology"/>
<feature type="domain" description="N-(5'phosphoribosyl) anthranilate isomerase (PRAI)" evidence="10">
    <location>
        <begin position="6"/>
        <end position="209"/>
    </location>
</feature>
<reference evidence="11 12" key="1">
    <citation type="submission" date="2012-09" db="EMBL/GenBank/DDBJ databases">
        <title>Genome Sequence of alkane-degrading Bacterium Alcanivorax venustensis ISO4.</title>
        <authorList>
            <person name="Lai Q."/>
            <person name="Shao Z."/>
        </authorList>
    </citation>
    <scope>NUCLEOTIDE SEQUENCE [LARGE SCALE GENOMIC DNA]</scope>
    <source>
        <strain evidence="11 12">ISO4</strain>
    </source>
</reference>
<dbReference type="Pfam" id="PF00697">
    <property type="entry name" value="PRAI"/>
    <property type="match status" value="1"/>
</dbReference>
<evidence type="ECO:0000256" key="5">
    <source>
        <dbReference type="ARBA" id="ARBA00022605"/>
    </source>
</evidence>
<dbReference type="GO" id="GO:0016853">
    <property type="term" value="F:isomerase activity"/>
    <property type="evidence" value="ECO:0007669"/>
    <property type="project" value="UniProtKB-KW"/>
</dbReference>
<dbReference type="PANTHER" id="PTHR42894">
    <property type="entry name" value="N-(5'-PHOSPHORIBOSYL)ANTHRANILATE ISOMERASE"/>
    <property type="match status" value="1"/>
</dbReference>
<dbReference type="InterPro" id="IPR044643">
    <property type="entry name" value="TrpF_fam"/>
</dbReference>
<name>A0ABS0AJH1_9GAMM</name>
<evidence type="ECO:0000313" key="12">
    <source>
        <dbReference type="Proteomes" id="UP000644441"/>
    </source>
</evidence>
<dbReference type="EMBL" id="ARXR01000036">
    <property type="protein sequence ID" value="MBF5054282.1"/>
    <property type="molecule type" value="Genomic_DNA"/>
</dbReference>
<evidence type="ECO:0000256" key="3">
    <source>
        <dbReference type="ARBA" id="ARBA00012572"/>
    </source>
</evidence>